<accession>A0A1M6Q0X6</accession>
<reference evidence="1 2" key="1">
    <citation type="submission" date="2016-11" db="EMBL/GenBank/DDBJ databases">
        <authorList>
            <person name="Jaros S."/>
            <person name="Januszkiewicz K."/>
            <person name="Wedrychowicz H."/>
        </authorList>
    </citation>
    <scope>NUCLEOTIDE SEQUENCE [LARGE SCALE GENOMIC DNA]</scope>
    <source>
        <strain evidence="1 2">DSM 19557</strain>
    </source>
</reference>
<dbReference type="SUPFAM" id="SSF54523">
    <property type="entry name" value="Pili subunits"/>
    <property type="match status" value="1"/>
</dbReference>
<dbReference type="Proteomes" id="UP000189810">
    <property type="component" value="Chromosome I"/>
</dbReference>
<dbReference type="AlphaFoldDB" id="A0A1M6Q0X6"/>
<protein>
    <submittedName>
        <fullName evidence="1">Type IV fimbrial biogenesis protein FimT</fullName>
    </submittedName>
</protein>
<dbReference type="InterPro" id="IPR012902">
    <property type="entry name" value="N_methyl_site"/>
</dbReference>
<dbReference type="STRING" id="381751.SAMN05444391_0035"/>
<sequence>MDRKVRGMSMLELLVVITIIAVLGSIALIEFRNFILDRRLKSDTERLISMLETAKRYSLSGRNGTVWGVNVLNDRIQLFQDNNGNCTVDQGEVVQEVRLESGVQVQNPGIVIFDKKGIPRNAICGLGPIGFNLAAPAINSQRIVCVSSVGRIRYVLPPGQCGGE</sequence>
<dbReference type="Gene3D" id="3.30.700.10">
    <property type="entry name" value="Glycoprotein, Type 4 Pilin"/>
    <property type="match status" value="1"/>
</dbReference>
<evidence type="ECO:0000313" key="1">
    <source>
        <dbReference type="EMBL" id="SHK13905.1"/>
    </source>
</evidence>
<dbReference type="NCBIfam" id="TIGR02532">
    <property type="entry name" value="IV_pilin_GFxxxE"/>
    <property type="match status" value="1"/>
</dbReference>
<evidence type="ECO:0000313" key="2">
    <source>
        <dbReference type="Proteomes" id="UP000189810"/>
    </source>
</evidence>
<name>A0A1M6Q0X6_9AQUI</name>
<dbReference type="InterPro" id="IPR045584">
    <property type="entry name" value="Pilin-like"/>
</dbReference>
<organism evidence="1 2">
    <name type="scientific">Thermocrinis minervae</name>
    <dbReference type="NCBI Taxonomy" id="381751"/>
    <lineage>
        <taxon>Bacteria</taxon>
        <taxon>Pseudomonadati</taxon>
        <taxon>Aquificota</taxon>
        <taxon>Aquificia</taxon>
        <taxon>Aquificales</taxon>
        <taxon>Aquificaceae</taxon>
        <taxon>Thermocrinis</taxon>
    </lineage>
</organism>
<proteinExistence type="predicted"/>
<keyword evidence="2" id="KW-1185">Reference proteome</keyword>
<gene>
    <name evidence="1" type="ORF">SAMN05444391_0035</name>
</gene>
<dbReference type="EMBL" id="LT670846">
    <property type="protein sequence ID" value="SHK13905.1"/>
    <property type="molecule type" value="Genomic_DNA"/>
</dbReference>
<dbReference type="OrthoDB" id="13826at2"/>
<dbReference type="Pfam" id="PF07963">
    <property type="entry name" value="N_methyl"/>
    <property type="match status" value="1"/>
</dbReference>
<dbReference type="RefSeq" id="WP_079653251.1">
    <property type="nucleotide sequence ID" value="NZ_LT670846.1"/>
</dbReference>